<evidence type="ECO:0000256" key="6">
    <source>
        <dbReference type="SAM" id="Phobius"/>
    </source>
</evidence>
<accession>A0ABP0KB12</accession>
<dbReference type="SUPFAM" id="SSF103473">
    <property type="entry name" value="MFS general substrate transporter"/>
    <property type="match status" value="1"/>
</dbReference>
<keyword evidence="5 6" id="KW-0472">Membrane</keyword>
<evidence type="ECO:0000313" key="8">
    <source>
        <dbReference type="EMBL" id="CAK9023996.1"/>
    </source>
</evidence>
<feature type="transmembrane region" description="Helical" evidence="6">
    <location>
        <begin position="258"/>
        <end position="280"/>
    </location>
</feature>
<evidence type="ECO:0000256" key="4">
    <source>
        <dbReference type="ARBA" id="ARBA00022989"/>
    </source>
</evidence>
<dbReference type="InterPro" id="IPR020846">
    <property type="entry name" value="MFS_dom"/>
</dbReference>
<dbReference type="EMBL" id="CAXAMM010010702">
    <property type="protein sequence ID" value="CAK9023996.1"/>
    <property type="molecule type" value="Genomic_DNA"/>
</dbReference>
<dbReference type="InterPro" id="IPR036259">
    <property type="entry name" value="MFS_trans_sf"/>
</dbReference>
<keyword evidence="4 6" id="KW-1133">Transmembrane helix</keyword>
<feature type="transmembrane region" description="Helical" evidence="6">
    <location>
        <begin position="12"/>
        <end position="31"/>
    </location>
</feature>
<keyword evidence="9" id="KW-1185">Reference proteome</keyword>
<protein>
    <submittedName>
        <fullName evidence="8">MFS-type transporter SLC18B1 (Solute carrier family 18 member B1)</fullName>
    </submittedName>
</protein>
<organism evidence="8 9">
    <name type="scientific">Durusdinium trenchii</name>
    <dbReference type="NCBI Taxonomy" id="1381693"/>
    <lineage>
        <taxon>Eukaryota</taxon>
        <taxon>Sar</taxon>
        <taxon>Alveolata</taxon>
        <taxon>Dinophyceae</taxon>
        <taxon>Suessiales</taxon>
        <taxon>Symbiodiniaceae</taxon>
        <taxon>Durusdinium</taxon>
    </lineage>
</organism>
<evidence type="ECO:0000256" key="5">
    <source>
        <dbReference type="ARBA" id="ARBA00023136"/>
    </source>
</evidence>
<dbReference type="Proteomes" id="UP001642464">
    <property type="component" value="Unassembled WGS sequence"/>
</dbReference>
<feature type="transmembrane region" description="Helical" evidence="6">
    <location>
        <begin position="51"/>
        <end position="72"/>
    </location>
</feature>
<sequence>MASLWSGERGVVLVTCLGAYFLSMAMIYQMSPFFQLYAWQTCHASTSTVGLIFGAMPTACFIGNLAMGSMISRFGVEAMLNSGLLLLAISSLGFGLCDSVSGWLFWRSLQGLATAPIYTSISTRLARSFTGDGEFNKVVGLQEVFGNVGVTIGPFLGGVLYQYGGFLAPFALSACLHLLFIGITFLGTGPTSTAAEPLMEGETENAEDPNVTVFSVATVRLLLLAGISMLCLGVWGGFEPLLGDHFMEVLGPISHSLIGFLMSLSAVPSTFGAMAVPFLADRLGEQWLMTAGLLIYSVGCFLMGVHSSMPWVTQVSGLLLIGSGWGLCWTPVLPSMVETAARKLSGVPPEVARHQVSPPVSSIFNAAAALGEALGPTLGTWLLAHGFQEGTRLLSVFLFLYAISAHCSGPGRVAVRPHLSPNPQTHLHSVLRAHTM</sequence>
<feature type="domain" description="Major facilitator superfamily (MFS) profile" evidence="7">
    <location>
        <begin position="11"/>
        <end position="413"/>
    </location>
</feature>
<feature type="transmembrane region" description="Helical" evidence="6">
    <location>
        <begin position="84"/>
        <end position="106"/>
    </location>
</feature>
<keyword evidence="2" id="KW-0813">Transport</keyword>
<evidence type="ECO:0000259" key="7">
    <source>
        <dbReference type="PROSITE" id="PS50850"/>
    </source>
</evidence>
<keyword evidence="3 6" id="KW-0812">Transmembrane</keyword>
<comment type="subcellular location">
    <subcellularLocation>
        <location evidence="1">Membrane</location>
        <topology evidence="1">Multi-pass membrane protein</topology>
    </subcellularLocation>
</comment>
<dbReference type="InterPro" id="IPR050930">
    <property type="entry name" value="MFS_Vesicular_Transporter"/>
</dbReference>
<dbReference type="PANTHER" id="PTHR23506">
    <property type="entry name" value="GH10249P"/>
    <property type="match status" value="1"/>
</dbReference>
<feature type="transmembrane region" description="Helical" evidence="6">
    <location>
        <begin position="287"/>
        <end position="305"/>
    </location>
</feature>
<gene>
    <name evidence="8" type="ORF">SCF082_LOCUS16431</name>
</gene>
<feature type="transmembrane region" description="Helical" evidence="6">
    <location>
        <begin position="166"/>
        <end position="186"/>
    </location>
</feature>
<reference evidence="8 9" key="1">
    <citation type="submission" date="2024-02" db="EMBL/GenBank/DDBJ databases">
        <authorList>
            <person name="Chen Y."/>
            <person name="Shah S."/>
            <person name="Dougan E. K."/>
            <person name="Thang M."/>
            <person name="Chan C."/>
        </authorList>
    </citation>
    <scope>NUCLEOTIDE SEQUENCE [LARGE SCALE GENOMIC DNA]</scope>
</reference>
<evidence type="ECO:0000256" key="3">
    <source>
        <dbReference type="ARBA" id="ARBA00022692"/>
    </source>
</evidence>
<dbReference type="Pfam" id="PF07690">
    <property type="entry name" value="MFS_1"/>
    <property type="match status" value="1"/>
</dbReference>
<feature type="transmembrane region" description="Helical" evidence="6">
    <location>
        <begin position="311"/>
        <end position="333"/>
    </location>
</feature>
<feature type="transmembrane region" description="Helical" evidence="6">
    <location>
        <begin position="221"/>
        <end position="238"/>
    </location>
</feature>
<dbReference type="PROSITE" id="PS50850">
    <property type="entry name" value="MFS"/>
    <property type="match status" value="1"/>
</dbReference>
<evidence type="ECO:0000256" key="1">
    <source>
        <dbReference type="ARBA" id="ARBA00004141"/>
    </source>
</evidence>
<evidence type="ECO:0000256" key="2">
    <source>
        <dbReference type="ARBA" id="ARBA00022448"/>
    </source>
</evidence>
<dbReference type="Gene3D" id="1.20.1250.20">
    <property type="entry name" value="MFS general substrate transporter like domains"/>
    <property type="match status" value="1"/>
</dbReference>
<name>A0ABP0KB12_9DINO</name>
<dbReference type="InterPro" id="IPR011701">
    <property type="entry name" value="MFS"/>
</dbReference>
<dbReference type="PANTHER" id="PTHR23506:SF26">
    <property type="entry name" value="MFS-TYPE TRANSPORTER SLC18B1"/>
    <property type="match status" value="1"/>
</dbReference>
<evidence type="ECO:0000313" key="9">
    <source>
        <dbReference type="Proteomes" id="UP001642464"/>
    </source>
</evidence>
<proteinExistence type="predicted"/>
<comment type="caution">
    <text evidence="8">The sequence shown here is derived from an EMBL/GenBank/DDBJ whole genome shotgun (WGS) entry which is preliminary data.</text>
</comment>